<protein>
    <recommendedName>
        <fullName evidence="1">Lcl C-terminal domain-containing protein</fullName>
    </recommendedName>
</protein>
<evidence type="ECO:0000313" key="2">
    <source>
        <dbReference type="EMBL" id="MBB5022577.1"/>
    </source>
</evidence>
<comment type="caution">
    <text evidence="2">The sequence shown here is derived from an EMBL/GenBank/DDBJ whole genome shotgun (WGS) entry which is preliminary data.</text>
</comment>
<evidence type="ECO:0000259" key="1">
    <source>
        <dbReference type="Pfam" id="PF07603"/>
    </source>
</evidence>
<dbReference type="Proteomes" id="UP000528322">
    <property type="component" value="Unassembled WGS sequence"/>
</dbReference>
<accession>A0A7W8DHP6</accession>
<keyword evidence="3" id="KW-1185">Reference proteome</keyword>
<name>A0A7W8DHP6_9BACT</name>
<dbReference type="Pfam" id="PF07603">
    <property type="entry name" value="Lcl_C"/>
    <property type="match status" value="1"/>
</dbReference>
<feature type="domain" description="Lcl C-terminal" evidence="1">
    <location>
        <begin position="43"/>
        <end position="177"/>
    </location>
</feature>
<dbReference type="InterPro" id="IPR011460">
    <property type="entry name" value="Lcl_C"/>
</dbReference>
<gene>
    <name evidence="2" type="ORF">HNR37_001915</name>
</gene>
<dbReference type="EMBL" id="JACHID010000012">
    <property type="protein sequence ID" value="MBB5022577.1"/>
    <property type="molecule type" value="Genomic_DNA"/>
</dbReference>
<reference evidence="2 3" key="1">
    <citation type="submission" date="2020-08" db="EMBL/GenBank/DDBJ databases">
        <title>Genomic Encyclopedia of Type Strains, Phase IV (KMG-IV): sequencing the most valuable type-strain genomes for metagenomic binning, comparative biology and taxonomic classification.</title>
        <authorList>
            <person name="Goeker M."/>
        </authorList>
    </citation>
    <scope>NUCLEOTIDE SEQUENCE [LARGE SCALE GENOMIC DNA]</scope>
    <source>
        <strain evidence="2 3">DSM 22071</strain>
    </source>
</reference>
<organism evidence="2 3">
    <name type="scientific">Desulfurispira natronophila</name>
    <dbReference type="NCBI Taxonomy" id="682562"/>
    <lineage>
        <taxon>Bacteria</taxon>
        <taxon>Pseudomonadati</taxon>
        <taxon>Chrysiogenota</taxon>
        <taxon>Chrysiogenia</taxon>
        <taxon>Chrysiogenales</taxon>
        <taxon>Chrysiogenaceae</taxon>
        <taxon>Desulfurispira</taxon>
    </lineage>
</organism>
<dbReference type="RefSeq" id="WP_183733328.1">
    <property type="nucleotide sequence ID" value="NZ_JACHID010000012.1"/>
</dbReference>
<dbReference type="AlphaFoldDB" id="A0A7W8DHP6"/>
<sequence length="188" mass="20727">MYNRSVKVFIAAVITILFSSFSFGDVLCQGIHHKQHYLSQEDGTVLHANSGLMWMKCAVQDDHNYSGDCLDLTEFSSWRYAVDDSLYLAQEIQYAGHDDWRLPSIKELHSLVDLCGNSGFSDVFNVPDGLYWTSSVASAETGNYQVWMVNISEDGTSSTSEKHDIEGSTSAYLLLVRGGLVSGGPALP</sequence>
<evidence type="ECO:0000313" key="3">
    <source>
        <dbReference type="Proteomes" id="UP000528322"/>
    </source>
</evidence>
<proteinExistence type="predicted"/>